<evidence type="ECO:0000313" key="2">
    <source>
        <dbReference type="Proteomes" id="UP000000763"/>
    </source>
</evidence>
<reference evidence="2" key="1">
    <citation type="journal article" date="2005" name="Nature">
        <title>The map-based sequence of the rice genome.</title>
        <authorList>
            <consortium name="International rice genome sequencing project (IRGSP)"/>
            <person name="Matsumoto T."/>
            <person name="Wu J."/>
            <person name="Kanamori H."/>
            <person name="Katayose Y."/>
            <person name="Fujisawa M."/>
            <person name="Namiki N."/>
            <person name="Mizuno H."/>
            <person name="Yamamoto K."/>
            <person name="Antonio B.A."/>
            <person name="Baba T."/>
            <person name="Sakata K."/>
            <person name="Nagamura Y."/>
            <person name="Aoki H."/>
            <person name="Arikawa K."/>
            <person name="Arita K."/>
            <person name="Bito T."/>
            <person name="Chiden Y."/>
            <person name="Fujitsuka N."/>
            <person name="Fukunaka R."/>
            <person name="Hamada M."/>
            <person name="Harada C."/>
            <person name="Hayashi A."/>
            <person name="Hijishita S."/>
            <person name="Honda M."/>
            <person name="Hosokawa S."/>
            <person name="Ichikawa Y."/>
            <person name="Idonuma A."/>
            <person name="Iijima M."/>
            <person name="Ikeda M."/>
            <person name="Ikeno M."/>
            <person name="Ito K."/>
            <person name="Ito S."/>
            <person name="Ito T."/>
            <person name="Ito Y."/>
            <person name="Ito Y."/>
            <person name="Iwabuchi A."/>
            <person name="Kamiya K."/>
            <person name="Karasawa W."/>
            <person name="Kurita K."/>
            <person name="Katagiri S."/>
            <person name="Kikuta A."/>
            <person name="Kobayashi H."/>
            <person name="Kobayashi N."/>
            <person name="Machita K."/>
            <person name="Maehara T."/>
            <person name="Masukawa M."/>
            <person name="Mizubayashi T."/>
            <person name="Mukai Y."/>
            <person name="Nagasaki H."/>
            <person name="Nagata Y."/>
            <person name="Naito S."/>
            <person name="Nakashima M."/>
            <person name="Nakama Y."/>
            <person name="Nakamichi Y."/>
            <person name="Nakamura M."/>
            <person name="Meguro A."/>
            <person name="Negishi M."/>
            <person name="Ohta I."/>
            <person name="Ohta T."/>
            <person name="Okamoto M."/>
            <person name="Ono N."/>
            <person name="Saji S."/>
            <person name="Sakaguchi M."/>
            <person name="Sakai K."/>
            <person name="Shibata M."/>
            <person name="Shimokawa T."/>
            <person name="Song J."/>
            <person name="Takazaki Y."/>
            <person name="Terasawa K."/>
            <person name="Tsugane M."/>
            <person name="Tsuji K."/>
            <person name="Ueda S."/>
            <person name="Waki K."/>
            <person name="Yamagata H."/>
            <person name="Yamamoto M."/>
            <person name="Yamamoto S."/>
            <person name="Yamane H."/>
            <person name="Yoshiki S."/>
            <person name="Yoshihara R."/>
            <person name="Yukawa K."/>
            <person name="Zhong H."/>
            <person name="Yano M."/>
            <person name="Yuan Q."/>
            <person name="Ouyang S."/>
            <person name="Liu J."/>
            <person name="Jones K.M."/>
            <person name="Gansberger K."/>
            <person name="Moffat K."/>
            <person name="Hill J."/>
            <person name="Bera J."/>
            <person name="Fadrosh D."/>
            <person name="Jin S."/>
            <person name="Johri S."/>
            <person name="Kim M."/>
            <person name="Overton L."/>
            <person name="Reardon M."/>
            <person name="Tsitrin T."/>
            <person name="Vuong H."/>
            <person name="Weaver B."/>
            <person name="Ciecko A."/>
            <person name="Tallon L."/>
            <person name="Jackson J."/>
            <person name="Pai G."/>
            <person name="Aken S.V."/>
            <person name="Utterback T."/>
            <person name="Reidmuller S."/>
            <person name="Feldblyum T."/>
            <person name="Hsiao J."/>
            <person name="Zismann V."/>
            <person name="Iobst S."/>
            <person name="de Vazeille A.R."/>
            <person name="Buell C.R."/>
            <person name="Ying K."/>
            <person name="Li Y."/>
            <person name="Lu T."/>
            <person name="Huang Y."/>
            <person name="Zhao Q."/>
            <person name="Feng Q."/>
            <person name="Zhang L."/>
            <person name="Zhu J."/>
            <person name="Weng Q."/>
            <person name="Mu J."/>
            <person name="Lu Y."/>
            <person name="Fan D."/>
            <person name="Liu Y."/>
            <person name="Guan J."/>
            <person name="Zhang Y."/>
            <person name="Yu S."/>
            <person name="Liu X."/>
            <person name="Zhang Y."/>
            <person name="Hong G."/>
            <person name="Han B."/>
            <person name="Choisne N."/>
            <person name="Demange N."/>
            <person name="Orjeda G."/>
            <person name="Samain S."/>
            <person name="Cattolico L."/>
            <person name="Pelletier E."/>
            <person name="Couloux A."/>
            <person name="Segurens B."/>
            <person name="Wincker P."/>
            <person name="D'Hont A."/>
            <person name="Scarpelli C."/>
            <person name="Weissenbach J."/>
            <person name="Salanoubat M."/>
            <person name="Quetier F."/>
            <person name="Yu Y."/>
            <person name="Kim H.R."/>
            <person name="Rambo T."/>
            <person name="Currie J."/>
            <person name="Collura K."/>
            <person name="Luo M."/>
            <person name="Yang T."/>
            <person name="Ammiraju J.S.S."/>
            <person name="Engler F."/>
            <person name="Soderlund C."/>
            <person name="Wing R.A."/>
            <person name="Palmer L.E."/>
            <person name="de la Bastide M."/>
            <person name="Spiegel L."/>
            <person name="Nascimento L."/>
            <person name="Zutavern T."/>
            <person name="O'Shaughnessy A."/>
            <person name="Dike S."/>
            <person name="Dedhia N."/>
            <person name="Preston R."/>
            <person name="Balija V."/>
            <person name="McCombie W.R."/>
            <person name="Chow T."/>
            <person name="Chen H."/>
            <person name="Chung M."/>
            <person name="Chen C."/>
            <person name="Shaw J."/>
            <person name="Wu H."/>
            <person name="Hsiao K."/>
            <person name="Chao Y."/>
            <person name="Chu M."/>
            <person name="Cheng C."/>
            <person name="Hour A."/>
            <person name="Lee P."/>
            <person name="Lin S."/>
            <person name="Lin Y."/>
            <person name="Liou J."/>
            <person name="Liu S."/>
            <person name="Hsing Y."/>
            <person name="Raghuvanshi S."/>
            <person name="Mohanty A."/>
            <person name="Bharti A.K."/>
            <person name="Gaur A."/>
            <person name="Gupta V."/>
            <person name="Kumar D."/>
            <person name="Ravi V."/>
            <person name="Vij S."/>
            <person name="Kapur A."/>
            <person name="Khurana P."/>
            <person name="Khurana P."/>
            <person name="Khurana J.P."/>
            <person name="Tyagi A.K."/>
            <person name="Gaikwad K."/>
            <person name="Singh A."/>
            <person name="Dalal V."/>
            <person name="Srivastava S."/>
            <person name="Dixit A."/>
            <person name="Pal A.K."/>
            <person name="Ghazi I.A."/>
            <person name="Yadav M."/>
            <person name="Pandit A."/>
            <person name="Bhargava A."/>
            <person name="Sureshbabu K."/>
            <person name="Batra K."/>
            <person name="Sharma T.R."/>
            <person name="Mohapatra T."/>
            <person name="Singh N.K."/>
            <person name="Messing J."/>
            <person name="Nelson A.B."/>
            <person name="Fuks G."/>
            <person name="Kavchok S."/>
            <person name="Keizer G."/>
            <person name="Linton E."/>
            <person name="Llaca V."/>
            <person name="Song R."/>
            <person name="Tanyolac B."/>
            <person name="Young S."/>
            <person name="Ho-Il K."/>
            <person name="Hahn J.H."/>
            <person name="Sangsakoo G."/>
            <person name="Vanavichit A."/>
            <person name="de Mattos Luiz.A.T."/>
            <person name="Zimmer P.D."/>
            <person name="Malone G."/>
            <person name="Dellagostin O."/>
            <person name="de Oliveira A.C."/>
            <person name="Bevan M."/>
            <person name="Bancroft I."/>
            <person name="Minx P."/>
            <person name="Cordum H."/>
            <person name="Wilson R."/>
            <person name="Cheng Z."/>
            <person name="Jin W."/>
            <person name="Jiang J."/>
            <person name="Leong S.A."/>
            <person name="Iwama H."/>
            <person name="Gojobori T."/>
            <person name="Itoh T."/>
            <person name="Niimura Y."/>
            <person name="Fujii Y."/>
            <person name="Habara T."/>
            <person name="Sakai H."/>
            <person name="Sato Y."/>
            <person name="Wilson G."/>
            <person name="Kumar K."/>
            <person name="McCouch S."/>
            <person name="Juretic N."/>
            <person name="Hoen D."/>
            <person name="Wright S."/>
            <person name="Bruskiewich R."/>
            <person name="Bureau T."/>
            <person name="Miyao A."/>
            <person name="Hirochika H."/>
            <person name="Nishikawa T."/>
            <person name="Kadowaki K."/>
            <person name="Sugiura M."/>
            <person name="Burr B."/>
            <person name="Sasaki T."/>
        </authorList>
    </citation>
    <scope>NUCLEOTIDE SEQUENCE [LARGE SCALE GENOMIC DNA]</scope>
    <source>
        <strain evidence="2">cv. Nipponbare</strain>
    </source>
</reference>
<proteinExistence type="predicted"/>
<dbReference type="AlphaFoldDB" id="Q5VPN1"/>
<evidence type="ECO:0000313" key="1">
    <source>
        <dbReference type="EMBL" id="BAD68594.1"/>
    </source>
</evidence>
<name>Q5VPN1_ORYSJ</name>
<dbReference type="EMBL" id="AP003630">
    <property type="protein sequence ID" value="BAD68594.1"/>
    <property type="molecule type" value="Genomic_DNA"/>
</dbReference>
<sequence length="94" mass="10546">MERSVFHTVLIDLDICHPLWCSFNPSPCLARMKSSSRDTRTLTTTAAMTTTSSYQQACQQGLASRDYNDGFVTVYKGELPVARRGTHHHEKARG</sequence>
<dbReference type="Proteomes" id="UP000000763">
    <property type="component" value="Chromosome 6"/>
</dbReference>
<organism evidence="1 2">
    <name type="scientific">Oryza sativa subsp. japonica</name>
    <name type="common">Rice</name>
    <dbReference type="NCBI Taxonomy" id="39947"/>
    <lineage>
        <taxon>Eukaryota</taxon>
        <taxon>Viridiplantae</taxon>
        <taxon>Streptophyta</taxon>
        <taxon>Embryophyta</taxon>
        <taxon>Tracheophyta</taxon>
        <taxon>Spermatophyta</taxon>
        <taxon>Magnoliopsida</taxon>
        <taxon>Liliopsida</taxon>
        <taxon>Poales</taxon>
        <taxon>Poaceae</taxon>
        <taxon>BOP clade</taxon>
        <taxon>Oryzoideae</taxon>
        <taxon>Oryzeae</taxon>
        <taxon>Oryzinae</taxon>
        <taxon>Oryza</taxon>
        <taxon>Oryza sativa</taxon>
    </lineage>
</organism>
<reference evidence="2" key="2">
    <citation type="journal article" date="2008" name="Nucleic Acids Res.">
        <title>The rice annotation project database (RAP-DB): 2008 update.</title>
        <authorList>
            <consortium name="The rice annotation project (RAP)"/>
        </authorList>
    </citation>
    <scope>GENOME REANNOTATION</scope>
    <source>
        <strain evidence="2">cv. Nipponbare</strain>
    </source>
</reference>
<gene>
    <name evidence="1" type="primary">P0566A10.7</name>
</gene>
<accession>Q5VPN1</accession>
<protein>
    <submittedName>
        <fullName evidence="1">Uncharacterized protein</fullName>
    </submittedName>
</protein>